<dbReference type="AlphaFoldDB" id="A0AAN6S890"/>
<dbReference type="Proteomes" id="UP001303473">
    <property type="component" value="Unassembled WGS sequence"/>
</dbReference>
<accession>A0AAN6S890</accession>
<evidence type="ECO:0000313" key="3">
    <source>
        <dbReference type="Proteomes" id="UP001303473"/>
    </source>
</evidence>
<keyword evidence="1" id="KW-0732">Signal</keyword>
<protein>
    <recommendedName>
        <fullName evidence="4">Secreted peptide</fullName>
    </recommendedName>
</protein>
<feature type="signal peptide" evidence="1">
    <location>
        <begin position="1"/>
        <end position="18"/>
    </location>
</feature>
<evidence type="ECO:0000256" key="1">
    <source>
        <dbReference type="SAM" id="SignalP"/>
    </source>
</evidence>
<keyword evidence="3" id="KW-1185">Reference proteome</keyword>
<evidence type="ECO:0008006" key="4">
    <source>
        <dbReference type="Google" id="ProtNLM"/>
    </source>
</evidence>
<evidence type="ECO:0000313" key="2">
    <source>
        <dbReference type="EMBL" id="KAK3943446.1"/>
    </source>
</evidence>
<dbReference type="EMBL" id="MU853765">
    <property type="protein sequence ID" value="KAK3943446.1"/>
    <property type="molecule type" value="Genomic_DNA"/>
</dbReference>
<sequence length="87" mass="9278">MCISFLFLFFLCLPMRKSLLLSCCPIIPLTPSPCPAPLTNVLSLCYPLLSLVGCCFLSLPFGACRGVYGILTVTVTVTEPFPVSGCG</sequence>
<gene>
    <name evidence="2" type="ORF">QBC46DRAFT_33204</name>
</gene>
<name>A0AAN6S890_9PEZI</name>
<reference evidence="3" key="1">
    <citation type="journal article" date="2023" name="Mol. Phylogenet. Evol.">
        <title>Genome-scale phylogeny and comparative genomics of the fungal order Sordariales.</title>
        <authorList>
            <person name="Hensen N."/>
            <person name="Bonometti L."/>
            <person name="Westerberg I."/>
            <person name="Brannstrom I.O."/>
            <person name="Guillou S."/>
            <person name="Cros-Aarteil S."/>
            <person name="Calhoun S."/>
            <person name="Haridas S."/>
            <person name="Kuo A."/>
            <person name="Mondo S."/>
            <person name="Pangilinan J."/>
            <person name="Riley R."/>
            <person name="LaButti K."/>
            <person name="Andreopoulos B."/>
            <person name="Lipzen A."/>
            <person name="Chen C."/>
            <person name="Yan M."/>
            <person name="Daum C."/>
            <person name="Ng V."/>
            <person name="Clum A."/>
            <person name="Steindorff A."/>
            <person name="Ohm R.A."/>
            <person name="Martin F."/>
            <person name="Silar P."/>
            <person name="Natvig D.O."/>
            <person name="Lalanne C."/>
            <person name="Gautier V."/>
            <person name="Ament-Velasquez S.L."/>
            <person name="Kruys A."/>
            <person name="Hutchinson M.I."/>
            <person name="Powell A.J."/>
            <person name="Barry K."/>
            <person name="Miller A.N."/>
            <person name="Grigoriev I.V."/>
            <person name="Debuchy R."/>
            <person name="Gladieux P."/>
            <person name="Hiltunen Thoren M."/>
            <person name="Johannesson H."/>
        </authorList>
    </citation>
    <scope>NUCLEOTIDE SEQUENCE [LARGE SCALE GENOMIC DNA]</scope>
    <source>
        <strain evidence="3">CBS 340.73</strain>
    </source>
</reference>
<feature type="chain" id="PRO_5042995263" description="Secreted peptide" evidence="1">
    <location>
        <begin position="19"/>
        <end position="87"/>
    </location>
</feature>
<proteinExistence type="predicted"/>
<organism evidence="2 3">
    <name type="scientific">Diplogelasinospora grovesii</name>
    <dbReference type="NCBI Taxonomy" id="303347"/>
    <lineage>
        <taxon>Eukaryota</taxon>
        <taxon>Fungi</taxon>
        <taxon>Dikarya</taxon>
        <taxon>Ascomycota</taxon>
        <taxon>Pezizomycotina</taxon>
        <taxon>Sordariomycetes</taxon>
        <taxon>Sordariomycetidae</taxon>
        <taxon>Sordariales</taxon>
        <taxon>Diplogelasinosporaceae</taxon>
        <taxon>Diplogelasinospora</taxon>
    </lineage>
</organism>
<comment type="caution">
    <text evidence="2">The sequence shown here is derived from an EMBL/GenBank/DDBJ whole genome shotgun (WGS) entry which is preliminary data.</text>
</comment>